<dbReference type="Gene3D" id="3.40.50.620">
    <property type="entry name" value="HUPs"/>
    <property type="match status" value="1"/>
</dbReference>
<evidence type="ECO:0000313" key="4">
    <source>
        <dbReference type="Proteomes" id="UP001596390"/>
    </source>
</evidence>
<dbReference type="InterPro" id="IPR006015">
    <property type="entry name" value="Universal_stress_UspA"/>
</dbReference>
<dbReference type="Pfam" id="PF00582">
    <property type="entry name" value="Usp"/>
    <property type="match status" value="1"/>
</dbReference>
<accession>A0ABD5YEB0</accession>
<proteinExistence type="inferred from homology"/>
<dbReference type="EMBL" id="JBHSZZ010000053">
    <property type="protein sequence ID" value="MFC7187623.1"/>
    <property type="molecule type" value="Genomic_DNA"/>
</dbReference>
<dbReference type="SUPFAM" id="SSF52402">
    <property type="entry name" value="Adenine nucleotide alpha hydrolases-like"/>
    <property type="match status" value="1"/>
</dbReference>
<evidence type="ECO:0000313" key="3">
    <source>
        <dbReference type="EMBL" id="MFC7187623.1"/>
    </source>
</evidence>
<dbReference type="Proteomes" id="UP001596390">
    <property type="component" value="Unassembled WGS sequence"/>
</dbReference>
<comment type="caution">
    <text evidence="3">The sequence shown here is derived from an EMBL/GenBank/DDBJ whole genome shotgun (WGS) entry which is preliminary data.</text>
</comment>
<dbReference type="InterPro" id="IPR014729">
    <property type="entry name" value="Rossmann-like_a/b/a_fold"/>
</dbReference>
<dbReference type="PANTHER" id="PTHR46268:SF15">
    <property type="entry name" value="UNIVERSAL STRESS PROTEIN HP_0031"/>
    <property type="match status" value="1"/>
</dbReference>
<dbReference type="PRINTS" id="PR01438">
    <property type="entry name" value="UNVRSLSTRESS"/>
</dbReference>
<sequence length="141" mass="14863">MSYLVATDGSTESDEAVRYAARQAVAFYETLEVAHVLTPDSELVDGTIVLPGEEAAVDAGEGVLENARSIAEEAVGDESIEVETQLLTGRPADAIADYATEADVNAIYVGHRGLSEEREQVVGSVAKSVVDKADVPVTVIR</sequence>
<name>A0ABD5YEB0_9EURY</name>
<dbReference type="PANTHER" id="PTHR46268">
    <property type="entry name" value="STRESS RESPONSE PROTEIN NHAX"/>
    <property type="match status" value="1"/>
</dbReference>
<protein>
    <submittedName>
        <fullName evidence="3">Universal stress protein</fullName>
    </submittedName>
</protein>
<keyword evidence="4" id="KW-1185">Reference proteome</keyword>
<dbReference type="RefSeq" id="WP_267665036.1">
    <property type="nucleotide sequence ID" value="NZ_JAODIX010000053.1"/>
</dbReference>
<dbReference type="InterPro" id="IPR006016">
    <property type="entry name" value="UspA"/>
</dbReference>
<comment type="similarity">
    <text evidence="1">Belongs to the universal stress protein A family.</text>
</comment>
<evidence type="ECO:0000259" key="2">
    <source>
        <dbReference type="Pfam" id="PF00582"/>
    </source>
</evidence>
<evidence type="ECO:0000256" key="1">
    <source>
        <dbReference type="ARBA" id="ARBA00008791"/>
    </source>
</evidence>
<feature type="domain" description="UspA" evidence="2">
    <location>
        <begin position="4"/>
        <end position="141"/>
    </location>
</feature>
<reference evidence="3 4" key="1">
    <citation type="journal article" date="2019" name="Int. J. Syst. Evol. Microbiol.">
        <title>The Global Catalogue of Microorganisms (GCM) 10K type strain sequencing project: providing services to taxonomists for standard genome sequencing and annotation.</title>
        <authorList>
            <consortium name="The Broad Institute Genomics Platform"/>
            <consortium name="The Broad Institute Genome Sequencing Center for Infectious Disease"/>
            <person name="Wu L."/>
            <person name="Ma J."/>
        </authorList>
    </citation>
    <scope>NUCLEOTIDE SEQUENCE [LARGE SCALE GENOMIC DNA]</scope>
    <source>
        <strain evidence="3 4">Q85</strain>
    </source>
</reference>
<dbReference type="AlphaFoldDB" id="A0ABD5YEB0"/>
<gene>
    <name evidence="3" type="ORF">ACFQMK_12150</name>
</gene>
<dbReference type="CDD" id="cd00293">
    <property type="entry name" value="USP-like"/>
    <property type="match status" value="1"/>
</dbReference>
<organism evidence="3 4">
    <name type="scientific">Halorubrum yunnanense</name>
    <dbReference type="NCBI Taxonomy" id="1526162"/>
    <lineage>
        <taxon>Archaea</taxon>
        <taxon>Methanobacteriati</taxon>
        <taxon>Methanobacteriota</taxon>
        <taxon>Stenosarchaea group</taxon>
        <taxon>Halobacteria</taxon>
        <taxon>Halobacteriales</taxon>
        <taxon>Haloferacaceae</taxon>
        <taxon>Halorubrum</taxon>
    </lineage>
</organism>